<dbReference type="GO" id="GO:0004252">
    <property type="term" value="F:serine-type endopeptidase activity"/>
    <property type="evidence" value="ECO:0007669"/>
    <property type="project" value="InterPro"/>
</dbReference>
<evidence type="ECO:0000313" key="2">
    <source>
        <dbReference type="Proteomes" id="UP000268094"/>
    </source>
</evidence>
<evidence type="ECO:0000313" key="1">
    <source>
        <dbReference type="EMBL" id="RKG63438.1"/>
    </source>
</evidence>
<dbReference type="SUPFAM" id="SSF52743">
    <property type="entry name" value="Subtilisin-like"/>
    <property type="match status" value="1"/>
</dbReference>
<organism evidence="1 2">
    <name type="scientific">Corallococcus terminator</name>
    <dbReference type="NCBI Taxonomy" id="2316733"/>
    <lineage>
        <taxon>Bacteria</taxon>
        <taxon>Pseudomonadati</taxon>
        <taxon>Myxococcota</taxon>
        <taxon>Myxococcia</taxon>
        <taxon>Myxococcales</taxon>
        <taxon>Cystobacterineae</taxon>
        <taxon>Myxococcaceae</taxon>
        <taxon>Corallococcus</taxon>
    </lineage>
</organism>
<reference evidence="2" key="1">
    <citation type="submission" date="2018-09" db="EMBL/GenBank/DDBJ databases">
        <authorList>
            <person name="Livingstone P.G."/>
            <person name="Whitworth D.E."/>
        </authorList>
    </citation>
    <scope>NUCLEOTIDE SEQUENCE [LARGE SCALE GENOMIC DNA]</scope>
    <source>
        <strain evidence="2">CA054A</strain>
    </source>
</reference>
<comment type="caution">
    <text evidence="1">The sequence shown here is derived from an EMBL/GenBank/DDBJ whole genome shotgun (WGS) entry which is preliminary data.</text>
</comment>
<dbReference type="Gene3D" id="3.40.50.200">
    <property type="entry name" value="Peptidase S8/S53 domain"/>
    <property type="match status" value="1"/>
</dbReference>
<dbReference type="EMBL" id="RAVZ01000833">
    <property type="protein sequence ID" value="RKG63438.1"/>
    <property type="molecule type" value="Genomic_DNA"/>
</dbReference>
<dbReference type="AlphaFoldDB" id="A0A3A8GY52"/>
<keyword evidence="2" id="KW-1185">Reference proteome</keyword>
<dbReference type="RefSeq" id="WP_208726805.1">
    <property type="nucleotide sequence ID" value="NZ_RAVZ01000833.1"/>
</dbReference>
<gene>
    <name evidence="1" type="ORF">D7V88_42385</name>
</gene>
<proteinExistence type="predicted"/>
<accession>A0A3A8GY52</accession>
<feature type="non-terminal residue" evidence="1">
    <location>
        <position position="1"/>
    </location>
</feature>
<name>A0A3A8GY52_9BACT</name>
<protein>
    <submittedName>
        <fullName evidence="1">Peptidase S53</fullName>
    </submittedName>
</protein>
<feature type="non-terminal residue" evidence="1">
    <location>
        <position position="142"/>
    </location>
</feature>
<dbReference type="GO" id="GO:0006508">
    <property type="term" value="P:proteolysis"/>
    <property type="evidence" value="ECO:0007669"/>
    <property type="project" value="InterPro"/>
</dbReference>
<dbReference type="Proteomes" id="UP000268094">
    <property type="component" value="Unassembled WGS sequence"/>
</dbReference>
<dbReference type="InterPro" id="IPR036852">
    <property type="entry name" value="Peptidase_S8/S53_dom_sf"/>
</dbReference>
<sequence>FTSNNGYAAVSTTTIKTNGTSGNYTDDQEGQGEWNLDSQSIVGAAGGAVGKLAFYMADLNAPGNTGLTKAFNKAVTDNTAKIINVSLGWCENDASADGTLDAEEAIFTTAAAQGQTFSVSSGDEGVYECNNRGYPDGANYSV</sequence>